<keyword evidence="2" id="KW-1133">Transmembrane helix</keyword>
<feature type="compositionally biased region" description="Low complexity" evidence="1">
    <location>
        <begin position="1008"/>
        <end position="1021"/>
    </location>
</feature>
<evidence type="ECO:0000313" key="3">
    <source>
        <dbReference type="EMBL" id="OLP95748.1"/>
    </source>
</evidence>
<sequence>MPRCKAGPLSRCALHHNRVEATAPLSWCVLHHNHRPQVPCPAVCSNRTTGPLSRGVPYFHHARAILIAPQVPCPAVCLTFTMPEQFYSHPRRACQYFAVLEAHDKNEWRRAFAHDYLYVDLAARRFQAAEAEDLPPTQIREDLRVEGDASIVHECLVPLVEKIVHLDVSEEDLLRLVPSVVPALYGASLFKIGAGFSDITSTHLTEEECAGVWDLGVDGASFVNVLSNARITQIAKSYGSTPLAALLRDSVFAGGRHPAGFKLFPTAQAPRAAMDGRALQDLPQWVQDCMDELKTSEERQANADRKVDIMEAVCVVSLGGAAKSHLLQFFHDAATSCGGPRLLCDDEGRAPFRRELGNFSARALLCQQHGKVVYVPDEWGLAIHPMRGAAPKGTSTAQMMSMQAPPTLQAWMSRGHAKADNRVNLSGASLTHRSEQAEMKKEDATMPEALPCASLAVVATEHKAEQDPHFALEDMAVVGVTYVFSGPDASATFTSWKKANQWAKEHGVAEDQGDLGFAAEVVALIGFGLAETGDVALPELALPASVAPPRGDMEIRDTAGGFSCGGSAAADPVTKLRQAGSTVCPESKAVLVVQRSRPLLAQTGMKVQRVEDVECWSILNRDRLLAALADVMLVRRAGEKHDGVGLQASFVARLAGKPLDVELGVATDAQVRDIRSRQWLTVGDLAGRLRLSWETTGRSWPGADHPEEMLSTAFRPQSCQRGDRFQLNLMPPRLRLKNDQNVWLRKREVMKQMRDQKGTGPFYARNQYRIMHSLRKGCPTHGTYAETGPGARRLLNVLHGLSPGFSLNASSQEACDSYNHFLLQAHKQFLANFGRRVREVQDDNEKHWLESVSTRVARRGMFEFFLCEGSKILQYLVGGSPRYLRGHQEDDASASCSEPCGGGADDSSRVRNWTDNAWATGGPAWWACSSWSSYVFLATEFLQEGLAESSLPGHANQQEVHFLMVSAGDASEKPACGACWPPEDVPRLLKEAKQEEAAAMLERRKGKAAAGKASASAAATGSGAGRKGKRAAARGPEGPETAAEEQPTPSKKVKKEPVAEEAESLPKPKKKVKQEPKAQEEPGPSKKRKRQEEEEEEEEEEEMLAGVDTPRIAKKTTTLSDVRPTDAWLTTWSKNHRVNKGTKSKRLSAYKWFEADWRQLERQIGSTELLEDAPDALKAAGMQFQADATVVVFCNPRLVQKTLERRANKEHIKLCCDGTFHLVRDEWVLLTVGALSKHYAPASGVYAFRGTFNPLAFALANKENEQTYKFFFERLVQCAQQFAEVNLVDAWHQYHADLHAGENLAMKVVFLRTDRLADWAHVAGASVRPRTRQPPHDPEGKIAEYRAGIFKTMKKALSIRGQVFLPLIERACSSLRTMPTALLFHALAQSLLQTLEAQEPAERKAANGLRRPYFQGWDRTSAHDRFGIDEWADGRRCSQIGGAASSVSSVCGSGVWLSLGLRAVAIIIIIIIIITITIIGIIMIMIMTMMMTIIIRHSSVVVTVAEIITAITMTRVGATAISGLC</sequence>
<feature type="compositionally biased region" description="Basic and acidic residues" evidence="1">
    <location>
        <begin position="1073"/>
        <end position="1084"/>
    </location>
</feature>
<feature type="compositionally biased region" description="Acidic residues" evidence="1">
    <location>
        <begin position="1093"/>
        <end position="1103"/>
    </location>
</feature>
<dbReference type="Proteomes" id="UP000186817">
    <property type="component" value="Unassembled WGS sequence"/>
</dbReference>
<name>A0A1Q9DKR3_SYMMI</name>
<feature type="region of interest" description="Disordered" evidence="1">
    <location>
        <begin position="999"/>
        <end position="1119"/>
    </location>
</feature>
<keyword evidence="4" id="KW-1185">Reference proteome</keyword>
<evidence type="ECO:0000256" key="1">
    <source>
        <dbReference type="SAM" id="MobiDB-lite"/>
    </source>
</evidence>
<dbReference type="EMBL" id="LSRX01000492">
    <property type="protein sequence ID" value="OLP95748.1"/>
    <property type="molecule type" value="Genomic_DNA"/>
</dbReference>
<accession>A0A1Q9DKR3</accession>
<feature type="transmembrane region" description="Helical" evidence="2">
    <location>
        <begin position="1455"/>
        <end position="1486"/>
    </location>
</feature>
<organism evidence="3 4">
    <name type="scientific">Symbiodinium microadriaticum</name>
    <name type="common">Dinoflagellate</name>
    <name type="synonym">Zooxanthella microadriatica</name>
    <dbReference type="NCBI Taxonomy" id="2951"/>
    <lineage>
        <taxon>Eukaryota</taxon>
        <taxon>Sar</taxon>
        <taxon>Alveolata</taxon>
        <taxon>Dinophyceae</taxon>
        <taxon>Suessiales</taxon>
        <taxon>Symbiodiniaceae</taxon>
        <taxon>Symbiodinium</taxon>
    </lineage>
</organism>
<evidence type="ECO:0000256" key="2">
    <source>
        <dbReference type="SAM" id="Phobius"/>
    </source>
</evidence>
<keyword evidence="2" id="KW-0812">Transmembrane</keyword>
<dbReference type="OrthoDB" id="445666at2759"/>
<proteinExistence type="predicted"/>
<gene>
    <name evidence="3" type="ORF">AK812_SmicGene22104</name>
</gene>
<comment type="caution">
    <text evidence="3">The sequence shown here is derived from an EMBL/GenBank/DDBJ whole genome shotgun (WGS) entry which is preliminary data.</text>
</comment>
<keyword evidence="2" id="KW-0472">Membrane</keyword>
<protein>
    <submittedName>
        <fullName evidence="3">Uncharacterized protein</fullName>
    </submittedName>
</protein>
<evidence type="ECO:0000313" key="4">
    <source>
        <dbReference type="Proteomes" id="UP000186817"/>
    </source>
</evidence>
<reference evidence="3 4" key="1">
    <citation type="submission" date="2016-02" db="EMBL/GenBank/DDBJ databases">
        <title>Genome analysis of coral dinoflagellate symbionts highlights evolutionary adaptations to a symbiotic lifestyle.</title>
        <authorList>
            <person name="Aranda M."/>
            <person name="Li Y."/>
            <person name="Liew Y.J."/>
            <person name="Baumgarten S."/>
            <person name="Simakov O."/>
            <person name="Wilson M."/>
            <person name="Piel J."/>
            <person name="Ashoor H."/>
            <person name="Bougouffa S."/>
            <person name="Bajic V.B."/>
            <person name="Ryu T."/>
            <person name="Ravasi T."/>
            <person name="Bayer T."/>
            <person name="Micklem G."/>
            <person name="Kim H."/>
            <person name="Bhak J."/>
            <person name="Lajeunesse T.C."/>
            <person name="Voolstra C.R."/>
        </authorList>
    </citation>
    <scope>NUCLEOTIDE SEQUENCE [LARGE SCALE GENOMIC DNA]</scope>
    <source>
        <strain evidence="3 4">CCMP2467</strain>
    </source>
</reference>